<feature type="compositionally biased region" description="Polar residues" evidence="1">
    <location>
        <begin position="274"/>
        <end position="286"/>
    </location>
</feature>
<feature type="compositionally biased region" description="Basic and acidic residues" evidence="1">
    <location>
        <begin position="187"/>
        <end position="203"/>
    </location>
</feature>
<feature type="compositionally biased region" description="Polar residues" evidence="1">
    <location>
        <begin position="251"/>
        <end position="264"/>
    </location>
</feature>
<feature type="compositionally biased region" description="Basic and acidic residues" evidence="1">
    <location>
        <begin position="23"/>
        <end position="37"/>
    </location>
</feature>
<feature type="compositionally biased region" description="Basic and acidic residues" evidence="1">
    <location>
        <begin position="163"/>
        <end position="174"/>
    </location>
</feature>
<dbReference type="OrthoDB" id="8954808at2759"/>
<sequence length="348" mass="38160">PNVTSVSIWTRSSNLKRQRQNKNRQEPLLEASQRDEENALLVSKSRPELLAHTSESSEDLVEVAKVDTVEKDEEIIVENEGQPVLEVEMHVSPSEKQREMEVSWMDKPLNGEVAEETGKTSLMAEGETVNEVPSGESKLLSENQGKEPITLFVPLTLDAPAKPPEDAESEKVLNENDSEMLTAEVTSVEKEGSEEQQESEKASTENTTASASKEEPSGNGLPNSMVTEAAKESVSENLPSSLEDQNEEAGHNSQEAPAALSQSPLVMAELEGVSFQQPSGQEAQKNQLEEPSEEATEQMDHYMQTVAERAADSSSEEAEIEVPIVDRRNLRRKAKGYKGPPKKKGKPA</sequence>
<evidence type="ECO:0000313" key="2">
    <source>
        <dbReference type="EMBL" id="NXR25911.1"/>
    </source>
</evidence>
<organism evidence="2 3">
    <name type="scientific">Cinclus mexicanus</name>
    <name type="common">American dipper</name>
    <dbReference type="NCBI Taxonomy" id="161649"/>
    <lineage>
        <taxon>Eukaryota</taxon>
        <taxon>Metazoa</taxon>
        <taxon>Chordata</taxon>
        <taxon>Craniata</taxon>
        <taxon>Vertebrata</taxon>
        <taxon>Euteleostomi</taxon>
        <taxon>Archelosauria</taxon>
        <taxon>Archosauria</taxon>
        <taxon>Dinosauria</taxon>
        <taxon>Saurischia</taxon>
        <taxon>Theropoda</taxon>
        <taxon>Coelurosauria</taxon>
        <taxon>Aves</taxon>
        <taxon>Neognathae</taxon>
        <taxon>Neoaves</taxon>
        <taxon>Telluraves</taxon>
        <taxon>Australaves</taxon>
        <taxon>Passeriformes</taxon>
        <taxon>Cinclidae</taxon>
        <taxon>Cinclus</taxon>
    </lineage>
</organism>
<comment type="caution">
    <text evidence="2">The sequence shown here is derived from an EMBL/GenBank/DDBJ whole genome shotgun (WGS) entry which is preliminary data.</text>
</comment>
<feature type="non-terminal residue" evidence="2">
    <location>
        <position position="348"/>
    </location>
</feature>
<feature type="compositionally biased region" description="Basic residues" evidence="1">
    <location>
        <begin position="329"/>
        <end position="348"/>
    </location>
</feature>
<proteinExistence type="predicted"/>
<evidence type="ECO:0000256" key="1">
    <source>
        <dbReference type="SAM" id="MobiDB-lite"/>
    </source>
</evidence>
<feature type="compositionally biased region" description="Polar residues" evidence="1">
    <location>
        <begin position="1"/>
        <end position="13"/>
    </location>
</feature>
<name>A0A7L2JV04_CINMU</name>
<feature type="region of interest" description="Disordered" evidence="1">
    <location>
        <begin position="126"/>
        <end position="348"/>
    </location>
</feature>
<feature type="region of interest" description="Disordered" evidence="1">
    <location>
        <begin position="1"/>
        <end position="37"/>
    </location>
</feature>
<accession>A0A7L2JV04</accession>
<gene>
    <name evidence="2" type="primary">Fam169a</name>
    <name evidence="2" type="ORF">CINMEX_R06809</name>
</gene>
<reference evidence="2 3" key="1">
    <citation type="submission" date="2019-09" db="EMBL/GenBank/DDBJ databases">
        <title>Bird 10,000 Genomes (B10K) Project - Family phase.</title>
        <authorList>
            <person name="Zhang G."/>
        </authorList>
    </citation>
    <scope>NUCLEOTIDE SEQUENCE [LARGE SCALE GENOMIC DNA]</scope>
    <source>
        <strain evidence="2">B10K-DU-001-77</strain>
        <tissue evidence="2">Muscle</tissue>
    </source>
</reference>
<dbReference type="InterPro" id="IPR029625">
    <property type="entry name" value="FAM169"/>
</dbReference>
<evidence type="ECO:0000313" key="3">
    <source>
        <dbReference type="Proteomes" id="UP000590623"/>
    </source>
</evidence>
<protein>
    <submittedName>
        <fullName evidence="2">F169A protein</fullName>
    </submittedName>
</protein>
<dbReference type="AlphaFoldDB" id="A0A7L2JV04"/>
<dbReference type="PANTHER" id="PTHR22442">
    <property type="match status" value="1"/>
</dbReference>
<keyword evidence="3" id="KW-1185">Reference proteome</keyword>
<dbReference type="PANTHER" id="PTHR22442:SF10">
    <property type="entry name" value="N-ACETYLTRANSFERASE, GNAT FAMILY-RELATED"/>
    <property type="match status" value="1"/>
</dbReference>
<dbReference type="EMBL" id="VWYM01020074">
    <property type="protein sequence ID" value="NXR25911.1"/>
    <property type="molecule type" value="Genomic_DNA"/>
</dbReference>
<dbReference type="Proteomes" id="UP000590623">
    <property type="component" value="Unassembled WGS sequence"/>
</dbReference>
<feature type="non-terminal residue" evidence="2">
    <location>
        <position position="1"/>
    </location>
</feature>